<dbReference type="InterPro" id="IPR007201">
    <property type="entry name" value="Mei2-like_Rrm_C"/>
</dbReference>
<keyword evidence="7" id="KW-1185">Reference proteome</keyword>
<dbReference type="CDD" id="cd12531">
    <property type="entry name" value="RRM3_MEI2_like"/>
    <property type="match status" value="1"/>
</dbReference>
<dbReference type="CDD" id="cd12524">
    <property type="entry name" value="RRM1_MEI2_like"/>
    <property type="match status" value="1"/>
</dbReference>
<dbReference type="InterPro" id="IPR034454">
    <property type="entry name" value="MEI2-like_RRM3"/>
</dbReference>
<name>A0AAQ3KUT6_9LILI</name>
<dbReference type="InterPro" id="IPR000504">
    <property type="entry name" value="RRM_dom"/>
</dbReference>
<evidence type="ECO:0000256" key="1">
    <source>
        <dbReference type="ARBA" id="ARBA00022737"/>
    </source>
</evidence>
<dbReference type="PROSITE" id="PS50102">
    <property type="entry name" value="RRM"/>
    <property type="match status" value="2"/>
</dbReference>
<keyword evidence="2 3" id="KW-0694">RNA-binding</keyword>
<dbReference type="GO" id="GO:0003723">
    <property type="term" value="F:RNA binding"/>
    <property type="evidence" value="ECO:0007669"/>
    <property type="project" value="UniProtKB-UniRule"/>
</dbReference>
<dbReference type="InterPro" id="IPR034453">
    <property type="entry name" value="MEI2-like_RRM1"/>
</dbReference>
<keyword evidence="1" id="KW-0677">Repeat</keyword>
<reference evidence="6 7" key="1">
    <citation type="submission" date="2023-10" db="EMBL/GenBank/DDBJ databases">
        <title>Chromosome-scale genome assembly provides insights into flower coloration mechanisms of Canna indica.</title>
        <authorList>
            <person name="Li C."/>
        </authorList>
    </citation>
    <scope>NUCLEOTIDE SEQUENCE [LARGE SCALE GENOMIC DNA]</scope>
    <source>
        <tissue evidence="6">Flower</tissue>
    </source>
</reference>
<dbReference type="SUPFAM" id="SSF54928">
    <property type="entry name" value="RNA-binding domain, RBD"/>
    <property type="match status" value="2"/>
</dbReference>
<dbReference type="EMBL" id="CP136896">
    <property type="protein sequence ID" value="WOL12611.1"/>
    <property type="molecule type" value="Genomic_DNA"/>
</dbReference>
<evidence type="ECO:0000256" key="3">
    <source>
        <dbReference type="PROSITE-ProRule" id="PRU00176"/>
    </source>
</evidence>
<dbReference type="InterPro" id="IPR035979">
    <property type="entry name" value="RBD_domain_sf"/>
</dbReference>
<feature type="region of interest" description="Disordered" evidence="4">
    <location>
        <begin position="696"/>
        <end position="726"/>
    </location>
</feature>
<dbReference type="InterPro" id="IPR012677">
    <property type="entry name" value="Nucleotide-bd_a/b_plait_sf"/>
</dbReference>
<accession>A0AAQ3KUT6</accession>
<dbReference type="AlphaFoldDB" id="A0AAQ3KUT6"/>
<sequence>MPKNHLISFSPDNNFHMLGADSMGTQGKQEPYILKELAHHRMGPERKTCVSSNIWEADSHDFTLQSYLLSHAASSFMRSEDQNGSLYQNDIFSRSLSDILATKLRLLSNDVPFHQPVDRNNLKYEEDEPLESMEDIEAQTIGNLLPDDDDLLSVTQPNSGDNTCNDGGIELGGDANTNGGQAHEIISEGASNDHQGGLDGSVDGEHIFAQRPSRTLFIRNISSNSEDSELRALFEQYGDIQMIYTACKDRGFVMISYYDTRAAEHAFKALQNKTLMHQKLDIHYSIPKDYLSGNNINQGILAVFNLDSSVSNHDLSKIFGDYGEIKEIFATPHKLHQRFIEFYDIRDAEAALHALNKSRNGSKRFEHESSHLGEGRSLAFLFFPPGSASFGTITSNGLENGAMHSLHSAICAAFSPLTVATNQEVPCTIPQSFSSKTRVASVGTQNNQASHADLSHPLRQINCRFKGTHDFHPQLLPEFHSVPTNGISYNSSNKELHMDINVNTRPADGTAKRCHYAVGFGSLHNHCFENSGNAIRISGDGSSPFHGPSYVRNDSNKFHHQPPVPMLQSSSLSFTSNPPCHHPIQSHGLSRAQHMLNEVLSAHNFGSAYPVNQSLWDMQHGYAGDCTHQYSFPPGSSGSMGFSGSSQLCRLELPSRSIFPRATANCMSSSASHAHVATTLPQERCQLFHGKNPMIPIPGSVDTPSDRYKRGRNDAKSNQADDKKQHELDIGRILHSEDSRTTLMIKNIPNKYTSKMLLAAIDENHRGTYDFIYLPIDFKNKCNVGYAFINMTKSQHIIPFYQSFNGKKWEKFNSEKVASLAYARIQGKAALIAHFQNSSLMNEDKRFRPILFYSDGPHAGEQEPFPVGVNIRSRSRRSRSTSSVEDNRQGSPATNENVEDSCGSVGSVSEPEGVKHATYPAAVSLKTKHVT</sequence>
<feature type="domain" description="RRM" evidence="5">
    <location>
        <begin position="299"/>
        <end position="385"/>
    </location>
</feature>
<dbReference type="Pfam" id="PF00076">
    <property type="entry name" value="RRM_1"/>
    <property type="match status" value="2"/>
</dbReference>
<proteinExistence type="predicted"/>
<feature type="compositionally biased region" description="Basic and acidic residues" evidence="4">
    <location>
        <begin position="704"/>
        <end position="726"/>
    </location>
</feature>
<dbReference type="Proteomes" id="UP001327560">
    <property type="component" value="Chromosome 7"/>
</dbReference>
<protein>
    <recommendedName>
        <fullName evidence="5">RRM domain-containing protein</fullName>
    </recommendedName>
</protein>
<dbReference type="Gene3D" id="3.30.70.330">
    <property type="match status" value="2"/>
</dbReference>
<evidence type="ECO:0000256" key="2">
    <source>
        <dbReference type="ARBA" id="ARBA00022884"/>
    </source>
</evidence>
<feature type="region of interest" description="Disordered" evidence="4">
    <location>
        <begin position="863"/>
        <end position="913"/>
    </location>
</feature>
<organism evidence="6 7">
    <name type="scientific">Canna indica</name>
    <name type="common">Indian-shot</name>
    <dbReference type="NCBI Taxonomy" id="4628"/>
    <lineage>
        <taxon>Eukaryota</taxon>
        <taxon>Viridiplantae</taxon>
        <taxon>Streptophyta</taxon>
        <taxon>Embryophyta</taxon>
        <taxon>Tracheophyta</taxon>
        <taxon>Spermatophyta</taxon>
        <taxon>Magnoliopsida</taxon>
        <taxon>Liliopsida</taxon>
        <taxon>Zingiberales</taxon>
        <taxon>Cannaceae</taxon>
        <taxon>Canna</taxon>
    </lineage>
</organism>
<dbReference type="Pfam" id="PF04059">
    <property type="entry name" value="RRM_2"/>
    <property type="match status" value="1"/>
</dbReference>
<evidence type="ECO:0000313" key="6">
    <source>
        <dbReference type="EMBL" id="WOL12611.1"/>
    </source>
</evidence>
<evidence type="ECO:0000256" key="4">
    <source>
        <dbReference type="SAM" id="MobiDB-lite"/>
    </source>
</evidence>
<feature type="domain" description="RRM" evidence="5">
    <location>
        <begin position="214"/>
        <end position="287"/>
    </location>
</feature>
<dbReference type="PANTHER" id="PTHR23189">
    <property type="entry name" value="RNA RECOGNITION MOTIF-CONTAINING"/>
    <property type="match status" value="1"/>
</dbReference>
<evidence type="ECO:0000259" key="5">
    <source>
        <dbReference type="PROSITE" id="PS50102"/>
    </source>
</evidence>
<dbReference type="SMART" id="SM00360">
    <property type="entry name" value="RRM"/>
    <property type="match status" value="3"/>
</dbReference>
<gene>
    <name evidence="6" type="ORF">Cni_G21378</name>
</gene>
<evidence type="ECO:0000313" key="7">
    <source>
        <dbReference type="Proteomes" id="UP001327560"/>
    </source>
</evidence>